<dbReference type="Gene3D" id="1.10.10.10">
    <property type="entry name" value="Winged helix-like DNA-binding domain superfamily/Winged helix DNA-binding domain"/>
    <property type="match status" value="1"/>
</dbReference>
<dbReference type="EMBL" id="JACHXG010000006">
    <property type="protein sequence ID" value="MBB3090184.1"/>
    <property type="molecule type" value="Genomic_DNA"/>
</dbReference>
<dbReference type="RefSeq" id="WP_183546693.1">
    <property type="nucleotide sequence ID" value="NZ_BMQT01000006.1"/>
</dbReference>
<dbReference type="Pfam" id="PF01047">
    <property type="entry name" value="MarR"/>
    <property type="match status" value="1"/>
</dbReference>
<comment type="caution">
    <text evidence="5">The sequence shown here is derived from an EMBL/GenBank/DDBJ whole genome shotgun (WGS) entry which is preliminary data.</text>
</comment>
<evidence type="ECO:0000259" key="4">
    <source>
        <dbReference type="PROSITE" id="PS50995"/>
    </source>
</evidence>
<dbReference type="CDD" id="cd00090">
    <property type="entry name" value="HTH_ARSR"/>
    <property type="match status" value="1"/>
</dbReference>
<keyword evidence="6" id="KW-1185">Reference proteome</keyword>
<dbReference type="SMART" id="SM00347">
    <property type="entry name" value="HTH_MARR"/>
    <property type="match status" value="1"/>
</dbReference>
<evidence type="ECO:0000256" key="3">
    <source>
        <dbReference type="ARBA" id="ARBA00023163"/>
    </source>
</evidence>
<name>A0A7W5A684_9ACTN</name>
<evidence type="ECO:0000256" key="2">
    <source>
        <dbReference type="ARBA" id="ARBA00023125"/>
    </source>
</evidence>
<dbReference type="PROSITE" id="PS01117">
    <property type="entry name" value="HTH_MARR_1"/>
    <property type="match status" value="1"/>
</dbReference>
<dbReference type="PANTHER" id="PTHR33164">
    <property type="entry name" value="TRANSCRIPTIONAL REGULATOR, MARR FAMILY"/>
    <property type="match status" value="1"/>
</dbReference>
<accession>A0A7W5A684</accession>
<dbReference type="PROSITE" id="PS50995">
    <property type="entry name" value="HTH_MARR_2"/>
    <property type="match status" value="1"/>
</dbReference>
<organism evidence="5 6">
    <name type="scientific">Nocardioides albus</name>
    <dbReference type="NCBI Taxonomy" id="1841"/>
    <lineage>
        <taxon>Bacteria</taxon>
        <taxon>Bacillati</taxon>
        <taxon>Actinomycetota</taxon>
        <taxon>Actinomycetes</taxon>
        <taxon>Propionibacteriales</taxon>
        <taxon>Nocardioidaceae</taxon>
        <taxon>Nocardioides</taxon>
    </lineage>
</organism>
<dbReference type="GO" id="GO:0006950">
    <property type="term" value="P:response to stress"/>
    <property type="evidence" value="ECO:0007669"/>
    <property type="project" value="TreeGrafter"/>
</dbReference>
<reference evidence="5 6" key="1">
    <citation type="submission" date="2020-08" db="EMBL/GenBank/DDBJ databases">
        <title>Genomic Encyclopedia of Type Strains, Phase III (KMG-III): the genomes of soil and plant-associated and newly described type strains.</title>
        <authorList>
            <person name="Whitman W."/>
        </authorList>
    </citation>
    <scope>NUCLEOTIDE SEQUENCE [LARGE SCALE GENOMIC DNA]</scope>
    <source>
        <strain evidence="5 6">CECT 3302</strain>
    </source>
</reference>
<evidence type="ECO:0000256" key="1">
    <source>
        <dbReference type="ARBA" id="ARBA00023015"/>
    </source>
</evidence>
<evidence type="ECO:0000313" key="5">
    <source>
        <dbReference type="EMBL" id="MBB3090184.1"/>
    </source>
</evidence>
<evidence type="ECO:0000313" key="6">
    <source>
        <dbReference type="Proteomes" id="UP000577707"/>
    </source>
</evidence>
<dbReference type="InterPro" id="IPR011991">
    <property type="entry name" value="ArsR-like_HTH"/>
</dbReference>
<keyword evidence="2 5" id="KW-0238">DNA-binding</keyword>
<dbReference type="PANTHER" id="PTHR33164:SF43">
    <property type="entry name" value="HTH-TYPE TRANSCRIPTIONAL REPRESSOR YETL"/>
    <property type="match status" value="1"/>
</dbReference>
<dbReference type="InterPro" id="IPR000835">
    <property type="entry name" value="HTH_MarR-typ"/>
</dbReference>
<dbReference type="InterPro" id="IPR023187">
    <property type="entry name" value="Tscrpt_reg_MarR-type_CS"/>
</dbReference>
<dbReference type="InterPro" id="IPR036388">
    <property type="entry name" value="WH-like_DNA-bd_sf"/>
</dbReference>
<sequence length="149" mass="16146">MLTRATTDELADLAEIITTLARDIERHHARDPEITELTMGEQAVMRYVDRHPGATPSEIAEDVGMQRPNLSATLRKLEEKGLVVRSTGVGDKRGKVVDPTPRAAENLRRLRAVWSDAVAPAASEAGIAELTSRLSAIRELVVAGRAGQS</sequence>
<protein>
    <submittedName>
        <fullName evidence="5">DNA-binding MarR family transcriptional regulator</fullName>
    </submittedName>
</protein>
<keyword evidence="3" id="KW-0804">Transcription</keyword>
<dbReference type="GO" id="GO:0003677">
    <property type="term" value="F:DNA binding"/>
    <property type="evidence" value="ECO:0007669"/>
    <property type="project" value="UniProtKB-KW"/>
</dbReference>
<gene>
    <name evidence="5" type="ORF">FHS12_003136</name>
</gene>
<dbReference type="InterPro" id="IPR039422">
    <property type="entry name" value="MarR/SlyA-like"/>
</dbReference>
<dbReference type="PRINTS" id="PR00598">
    <property type="entry name" value="HTHMARR"/>
</dbReference>
<feature type="domain" description="HTH marR-type" evidence="4">
    <location>
        <begin position="10"/>
        <end position="139"/>
    </location>
</feature>
<dbReference type="AlphaFoldDB" id="A0A7W5A684"/>
<proteinExistence type="predicted"/>
<dbReference type="Proteomes" id="UP000577707">
    <property type="component" value="Unassembled WGS sequence"/>
</dbReference>
<keyword evidence="1" id="KW-0805">Transcription regulation</keyword>
<dbReference type="GO" id="GO:0003700">
    <property type="term" value="F:DNA-binding transcription factor activity"/>
    <property type="evidence" value="ECO:0007669"/>
    <property type="project" value="InterPro"/>
</dbReference>
<dbReference type="InterPro" id="IPR036390">
    <property type="entry name" value="WH_DNA-bd_sf"/>
</dbReference>
<dbReference type="SUPFAM" id="SSF46785">
    <property type="entry name" value="Winged helix' DNA-binding domain"/>
    <property type="match status" value="1"/>
</dbReference>